<dbReference type="InterPro" id="IPR050601">
    <property type="entry name" value="CPA3_antiporter_subunitC"/>
</dbReference>
<comment type="subcellular location">
    <subcellularLocation>
        <location evidence="1">Membrane</location>
        <topology evidence="1">Multi-pass membrane protein</topology>
    </subcellularLocation>
</comment>
<evidence type="ECO:0000256" key="4">
    <source>
        <dbReference type="ARBA" id="ARBA00023136"/>
    </source>
</evidence>
<comment type="caution">
    <text evidence="6">The sequence shown here is derived from an EMBL/GenBank/DDBJ whole genome shotgun (WGS) entry which is preliminary data.</text>
</comment>
<evidence type="ECO:0000256" key="5">
    <source>
        <dbReference type="SAM" id="Phobius"/>
    </source>
</evidence>
<dbReference type="AlphaFoldDB" id="A0A645FBP9"/>
<reference evidence="6" key="1">
    <citation type="submission" date="2019-08" db="EMBL/GenBank/DDBJ databases">
        <authorList>
            <person name="Kucharzyk K."/>
            <person name="Murdoch R.W."/>
            <person name="Higgins S."/>
            <person name="Loffler F."/>
        </authorList>
    </citation>
    <scope>NUCLEOTIDE SEQUENCE</scope>
</reference>
<accession>A0A645FBP9</accession>
<keyword evidence="4 5" id="KW-0472">Membrane</keyword>
<sequence length="149" mass="16318">MAEIIETADEGIILNEFLSVRLRIGLSDIIMDDDPDRYETASVILFGIGFATLLLHNNLIKKIIGLNIMDTSIFLFFIAKGYIEGKEAPILVNGFKGVDGYVNPIPTSLMLTGIVVAVSTTAFALALTIKMYEKYGTIELNEILDKGAE</sequence>
<gene>
    <name evidence="6" type="ORF">SDC9_157277</name>
</gene>
<evidence type="ECO:0000256" key="3">
    <source>
        <dbReference type="ARBA" id="ARBA00022989"/>
    </source>
</evidence>
<evidence type="ECO:0000313" key="6">
    <source>
        <dbReference type="EMBL" id="MPN09984.1"/>
    </source>
</evidence>
<feature type="transmembrane region" description="Helical" evidence="5">
    <location>
        <begin position="109"/>
        <end position="129"/>
    </location>
</feature>
<keyword evidence="2 5" id="KW-0812">Transmembrane</keyword>
<feature type="transmembrane region" description="Helical" evidence="5">
    <location>
        <begin position="63"/>
        <end position="83"/>
    </location>
</feature>
<dbReference type="PANTHER" id="PTHR34583">
    <property type="entry name" value="ANTIPORTER SUBUNIT MNHC2-RELATED"/>
    <property type="match status" value="1"/>
</dbReference>
<evidence type="ECO:0000256" key="1">
    <source>
        <dbReference type="ARBA" id="ARBA00004141"/>
    </source>
</evidence>
<feature type="transmembrane region" description="Helical" evidence="5">
    <location>
        <begin position="38"/>
        <end position="56"/>
    </location>
</feature>
<keyword evidence="3 5" id="KW-1133">Transmembrane helix</keyword>
<name>A0A645FBP9_9ZZZZ</name>
<dbReference type="PANTHER" id="PTHR34583:SF3">
    <property type="entry name" value="MULTISUBUNIT SODIUM_HYDROGEN ANTIPORTER, MNHC SUBUNIT"/>
    <property type="match status" value="1"/>
</dbReference>
<dbReference type="InterPro" id="IPR039428">
    <property type="entry name" value="NUOK/Mnh_C1-like"/>
</dbReference>
<dbReference type="Gene3D" id="1.10.287.3510">
    <property type="match status" value="1"/>
</dbReference>
<organism evidence="6">
    <name type="scientific">bioreactor metagenome</name>
    <dbReference type="NCBI Taxonomy" id="1076179"/>
    <lineage>
        <taxon>unclassified sequences</taxon>
        <taxon>metagenomes</taxon>
        <taxon>ecological metagenomes</taxon>
    </lineage>
</organism>
<dbReference type="EMBL" id="VSSQ01056123">
    <property type="protein sequence ID" value="MPN09984.1"/>
    <property type="molecule type" value="Genomic_DNA"/>
</dbReference>
<dbReference type="GO" id="GO:0016020">
    <property type="term" value="C:membrane"/>
    <property type="evidence" value="ECO:0007669"/>
    <property type="project" value="UniProtKB-SubCell"/>
</dbReference>
<evidence type="ECO:0008006" key="7">
    <source>
        <dbReference type="Google" id="ProtNLM"/>
    </source>
</evidence>
<proteinExistence type="predicted"/>
<protein>
    <recommendedName>
        <fullName evidence="7">Na(+)/H(+) antiporter subunit C</fullName>
    </recommendedName>
</protein>
<evidence type="ECO:0000256" key="2">
    <source>
        <dbReference type="ARBA" id="ARBA00022692"/>
    </source>
</evidence>
<dbReference type="Pfam" id="PF00420">
    <property type="entry name" value="Oxidored_q2"/>
    <property type="match status" value="1"/>
</dbReference>